<accession>A0ACB8U2P6</accession>
<reference evidence="1" key="1">
    <citation type="journal article" date="2021" name="Environ. Microbiol.">
        <title>Gene family expansions and transcriptome signatures uncover fungal adaptations to wood decay.</title>
        <authorList>
            <person name="Hage H."/>
            <person name="Miyauchi S."/>
            <person name="Viragh M."/>
            <person name="Drula E."/>
            <person name="Min B."/>
            <person name="Chaduli D."/>
            <person name="Navarro D."/>
            <person name="Favel A."/>
            <person name="Norest M."/>
            <person name="Lesage-Meessen L."/>
            <person name="Balint B."/>
            <person name="Merenyi Z."/>
            <person name="de Eugenio L."/>
            <person name="Morin E."/>
            <person name="Martinez A.T."/>
            <person name="Baldrian P."/>
            <person name="Stursova M."/>
            <person name="Martinez M.J."/>
            <person name="Novotny C."/>
            <person name="Magnuson J.K."/>
            <person name="Spatafora J.W."/>
            <person name="Maurice S."/>
            <person name="Pangilinan J."/>
            <person name="Andreopoulos W."/>
            <person name="LaButti K."/>
            <person name="Hundley H."/>
            <person name="Na H."/>
            <person name="Kuo A."/>
            <person name="Barry K."/>
            <person name="Lipzen A."/>
            <person name="Henrissat B."/>
            <person name="Riley R."/>
            <person name="Ahrendt S."/>
            <person name="Nagy L.G."/>
            <person name="Grigoriev I.V."/>
            <person name="Martin F."/>
            <person name="Rosso M.N."/>
        </authorList>
    </citation>
    <scope>NUCLEOTIDE SEQUENCE</scope>
    <source>
        <strain evidence="1">CBS 384.51</strain>
    </source>
</reference>
<comment type="caution">
    <text evidence="1">The sequence shown here is derived from an EMBL/GenBank/DDBJ whole genome shotgun (WGS) entry which is preliminary data.</text>
</comment>
<keyword evidence="2" id="KW-1185">Reference proteome</keyword>
<evidence type="ECO:0000313" key="2">
    <source>
        <dbReference type="Proteomes" id="UP001055072"/>
    </source>
</evidence>
<sequence length="278" mass="31296">MPIAYSAVPGFFLQDHPSAIAAEIGALPDRFGLIDPSTERWDRFKIKIDKLNAQGVEKGETYKVFFLGRHGQGWHNVAEAKYGTQAWDDHWSKLNGDDTMIWGPDPLLAPAGIEQALDARKAWQKEIPFGIPVPQRHYASPLKRALDTWKTIFAEDGARVTILEHCREEYGEHTCDKRSTLSHLRDIYPGPTYAFESGFEEEDPHWSPHERESKLHIASRALNVLDLCFSEDVRDTCEQYISVVAHGGIINGFLDVAGRPAYPLPTGGINCHRYSDTP</sequence>
<dbReference type="EMBL" id="MU274913">
    <property type="protein sequence ID" value="KAI0088466.1"/>
    <property type="molecule type" value="Genomic_DNA"/>
</dbReference>
<name>A0ACB8U2P6_9APHY</name>
<proteinExistence type="predicted"/>
<organism evidence="1 2">
    <name type="scientific">Irpex rosettiformis</name>
    <dbReference type="NCBI Taxonomy" id="378272"/>
    <lineage>
        <taxon>Eukaryota</taxon>
        <taxon>Fungi</taxon>
        <taxon>Dikarya</taxon>
        <taxon>Basidiomycota</taxon>
        <taxon>Agaricomycotina</taxon>
        <taxon>Agaricomycetes</taxon>
        <taxon>Polyporales</taxon>
        <taxon>Irpicaceae</taxon>
        <taxon>Irpex</taxon>
    </lineage>
</organism>
<dbReference type="Proteomes" id="UP001055072">
    <property type="component" value="Unassembled WGS sequence"/>
</dbReference>
<gene>
    <name evidence="1" type="ORF">BDY19DRAFT_947749</name>
</gene>
<protein>
    <submittedName>
        <fullName evidence="1">Histidine phosphatase superfamily</fullName>
    </submittedName>
</protein>
<evidence type="ECO:0000313" key="1">
    <source>
        <dbReference type="EMBL" id="KAI0088466.1"/>
    </source>
</evidence>